<evidence type="ECO:0000313" key="3">
    <source>
        <dbReference type="Proteomes" id="UP001232973"/>
    </source>
</evidence>
<feature type="chain" id="PRO_5045883636" description="Copper amine oxidase N-terminal domain-containing protein" evidence="1">
    <location>
        <begin position="25"/>
        <end position="102"/>
    </location>
</feature>
<evidence type="ECO:0008006" key="4">
    <source>
        <dbReference type="Google" id="ProtNLM"/>
    </source>
</evidence>
<proteinExistence type="predicted"/>
<keyword evidence="3" id="KW-1185">Reference proteome</keyword>
<gene>
    <name evidence="2" type="ORF">J2S03_000683</name>
</gene>
<feature type="signal peptide" evidence="1">
    <location>
        <begin position="1"/>
        <end position="24"/>
    </location>
</feature>
<evidence type="ECO:0000313" key="2">
    <source>
        <dbReference type="EMBL" id="MDQ0188871.1"/>
    </source>
</evidence>
<dbReference type="RefSeq" id="WP_274455162.1">
    <property type="nucleotide sequence ID" value="NZ_CP067097.1"/>
</dbReference>
<protein>
    <recommendedName>
        <fullName evidence="4">Copper amine oxidase N-terminal domain-containing protein</fullName>
    </recommendedName>
</protein>
<dbReference type="EMBL" id="JAUSTP010000002">
    <property type="protein sequence ID" value="MDQ0188871.1"/>
    <property type="molecule type" value="Genomic_DNA"/>
</dbReference>
<organism evidence="2 3">
    <name type="scientific">Alicyclobacillus cycloheptanicus</name>
    <dbReference type="NCBI Taxonomy" id="1457"/>
    <lineage>
        <taxon>Bacteria</taxon>
        <taxon>Bacillati</taxon>
        <taxon>Bacillota</taxon>
        <taxon>Bacilli</taxon>
        <taxon>Bacillales</taxon>
        <taxon>Alicyclobacillaceae</taxon>
        <taxon>Alicyclobacillus</taxon>
    </lineage>
</organism>
<reference evidence="2 3" key="1">
    <citation type="submission" date="2023-07" db="EMBL/GenBank/DDBJ databases">
        <title>Genomic Encyclopedia of Type Strains, Phase IV (KMG-IV): sequencing the most valuable type-strain genomes for metagenomic binning, comparative biology and taxonomic classification.</title>
        <authorList>
            <person name="Goeker M."/>
        </authorList>
    </citation>
    <scope>NUCLEOTIDE SEQUENCE [LARGE SCALE GENOMIC DNA]</scope>
    <source>
        <strain evidence="2 3">DSM 4006</strain>
    </source>
</reference>
<sequence length="102" mass="10405">MKKAAGYIGAFLAGSIVTGGMAIAATTYVQAQKGTSIVEMNGQKVASPPTLVYGGTTYVQLYSIQQALKKVGWLAKWDGSKTPGVLSIVPAGNIAPSQSDAG</sequence>
<comment type="caution">
    <text evidence="2">The sequence shown here is derived from an EMBL/GenBank/DDBJ whole genome shotgun (WGS) entry which is preliminary data.</text>
</comment>
<accession>A0ABT9XF00</accession>
<keyword evidence="1" id="KW-0732">Signal</keyword>
<name>A0ABT9XF00_9BACL</name>
<dbReference type="Proteomes" id="UP001232973">
    <property type="component" value="Unassembled WGS sequence"/>
</dbReference>
<evidence type="ECO:0000256" key="1">
    <source>
        <dbReference type="SAM" id="SignalP"/>
    </source>
</evidence>